<gene>
    <name evidence="2" type="ORF">MVEN_00176900</name>
</gene>
<keyword evidence="3" id="KW-1185">Reference proteome</keyword>
<protein>
    <submittedName>
        <fullName evidence="2">Zn(2)-C6 fungal-type domain-containing protein</fullName>
    </submittedName>
</protein>
<keyword evidence="1" id="KW-1133">Transmembrane helix</keyword>
<proteinExistence type="predicted"/>
<keyword evidence="1" id="KW-0812">Transmembrane</keyword>
<feature type="transmembrane region" description="Helical" evidence="1">
    <location>
        <begin position="192"/>
        <end position="211"/>
    </location>
</feature>
<keyword evidence="1" id="KW-0472">Membrane</keyword>
<dbReference type="AlphaFoldDB" id="A0A8H6Z193"/>
<comment type="caution">
    <text evidence="2">The sequence shown here is derived from an EMBL/GenBank/DDBJ whole genome shotgun (WGS) entry which is preliminary data.</text>
</comment>
<sequence>MTLVSPQVQMIVPEPPDLTPELVAHLFDCFDHMPPAMHPIILETGINAAIRSVSFRLSLLSPELRVLAMSMIALAARVSFHEAILGPGPRPESFSDTDFFSSQTEACNCGVRRAEACHAIQAAALAAAWDIGVMLKVSYENTASCFMLDLLQTSALWWSGGPSRPWAAGYYSHLRALAPIWMTSPVAPRYTYHWAAFFASIAFFAGCVFSLQIRLTHEDHLLFCGAEPPSAEELLMSLEASAERPGAGILFRAMMPYAFHVTRLCRILWRTITGDHARLRPLSESAVLQFLSSLSLIQAILSHLLARADAILTDERPQKISFVLETATEDGILRGCVYLLVIGFTGLVLPLYRELELRAATDIEDPQPHAHARRERLQLLMAQTRDMVELAVRALLRMIRRLPRVMHVPFPGMVDYAEFALEQAEANPFIDPERVRDLATIAGQVKMMGYSFNIHLAVGEMQSTAALLDRLNQYVDRATQPVVQSFQSESDPLADFLRSIDPTLLNPEPD</sequence>
<reference evidence="2" key="1">
    <citation type="submission" date="2020-05" db="EMBL/GenBank/DDBJ databases">
        <title>Mycena genomes resolve the evolution of fungal bioluminescence.</title>
        <authorList>
            <person name="Tsai I.J."/>
        </authorList>
    </citation>
    <scope>NUCLEOTIDE SEQUENCE</scope>
    <source>
        <strain evidence="2">CCC161011</strain>
    </source>
</reference>
<accession>A0A8H6Z193</accession>
<evidence type="ECO:0000313" key="2">
    <source>
        <dbReference type="EMBL" id="KAF7368536.1"/>
    </source>
</evidence>
<dbReference type="EMBL" id="JACAZI010000002">
    <property type="protein sequence ID" value="KAF7368536.1"/>
    <property type="molecule type" value="Genomic_DNA"/>
</dbReference>
<dbReference type="Proteomes" id="UP000620124">
    <property type="component" value="Unassembled WGS sequence"/>
</dbReference>
<evidence type="ECO:0000256" key="1">
    <source>
        <dbReference type="SAM" id="Phobius"/>
    </source>
</evidence>
<name>A0A8H6Z193_9AGAR</name>
<evidence type="ECO:0000313" key="3">
    <source>
        <dbReference type="Proteomes" id="UP000620124"/>
    </source>
</evidence>
<organism evidence="2 3">
    <name type="scientific">Mycena venus</name>
    <dbReference type="NCBI Taxonomy" id="2733690"/>
    <lineage>
        <taxon>Eukaryota</taxon>
        <taxon>Fungi</taxon>
        <taxon>Dikarya</taxon>
        <taxon>Basidiomycota</taxon>
        <taxon>Agaricomycotina</taxon>
        <taxon>Agaricomycetes</taxon>
        <taxon>Agaricomycetidae</taxon>
        <taxon>Agaricales</taxon>
        <taxon>Marasmiineae</taxon>
        <taxon>Mycenaceae</taxon>
        <taxon>Mycena</taxon>
    </lineage>
</organism>